<name>A0A9W4CXH7_BLUGR</name>
<dbReference type="Proteomes" id="UP000683417">
    <property type="component" value="Unassembled WGS sequence"/>
</dbReference>
<proteinExistence type="predicted"/>
<dbReference type="Gene3D" id="3.10.450.30">
    <property type="entry name" value="Microbial ribonucleases"/>
    <property type="match status" value="1"/>
</dbReference>
<protein>
    <submittedName>
        <fullName evidence="1">BgTH12-07536</fullName>
    </submittedName>
</protein>
<comment type="caution">
    <text evidence="1">The sequence shown here is derived from an EMBL/GenBank/DDBJ whole genome shotgun (WGS) entry which is preliminary data.</text>
</comment>
<organism evidence="1 2">
    <name type="scientific">Blumeria graminis f. sp. triticale</name>
    <dbReference type="NCBI Taxonomy" id="1689686"/>
    <lineage>
        <taxon>Eukaryota</taxon>
        <taxon>Fungi</taxon>
        <taxon>Dikarya</taxon>
        <taxon>Ascomycota</taxon>
        <taxon>Pezizomycotina</taxon>
        <taxon>Leotiomycetes</taxon>
        <taxon>Erysiphales</taxon>
        <taxon>Erysiphaceae</taxon>
        <taxon>Blumeria</taxon>
    </lineage>
</organism>
<sequence>MSSYQMQFMIRQSTTIFRYLHIILFTTILLVGPTIQADVSGYICDDLVVSHDEAVKVAQLASELVKSVDVRYKFPALLEDTQLFGIEGENLFVVPFRRFGSLRSGGHKGRDRVVIDAYGKFIGVIYDTNDANVNPLPAYRKCRPFLDDNHLELEKYIDDGYQLAGFACGSNFLDRDVETNMHNKCVEYLNSPPEIQIKFKFSRNRCVSRGNNELWFRYDTDKNYDNKQTKAPNSFKVKFNTLCTFLNIEQISKINSNQKPCLHTWTAIPPAEATMTDSLFDTQSTNYLTSNEFYACKNHVFRISSIQNYIFRIFSLLIDNSLPNIERMMQRQDDKLILWPMPLPERHVPSLKYPLAFSIGFDDSNQFSGIYVVRSHDWARLKAKPCPNFNLLKSRLSGGGSA</sequence>
<evidence type="ECO:0000313" key="2">
    <source>
        <dbReference type="Proteomes" id="UP000683417"/>
    </source>
</evidence>
<evidence type="ECO:0000313" key="1">
    <source>
        <dbReference type="EMBL" id="CAD6500359.1"/>
    </source>
</evidence>
<reference evidence="1" key="1">
    <citation type="submission" date="2020-10" db="EMBL/GenBank/DDBJ databases">
        <authorList>
            <person name="Muller C M."/>
        </authorList>
    </citation>
    <scope>NUCLEOTIDE SEQUENCE</scope>
    <source>
        <strain evidence="1">THUN-12</strain>
    </source>
</reference>
<dbReference type="AlphaFoldDB" id="A0A9W4CXH7"/>
<accession>A0A9W4CXH7</accession>
<dbReference type="EMBL" id="CAJHIT010000003">
    <property type="protein sequence ID" value="CAD6500359.1"/>
    <property type="molecule type" value="Genomic_DNA"/>
</dbReference>
<gene>
    <name evidence="1" type="ORF">BGTH12_LOCUS1717</name>
</gene>